<organism evidence="1 2">
    <name type="scientific">Flavobacterium silvaticum</name>
    <dbReference type="NCBI Taxonomy" id="1852020"/>
    <lineage>
        <taxon>Bacteria</taxon>
        <taxon>Pseudomonadati</taxon>
        <taxon>Bacteroidota</taxon>
        <taxon>Flavobacteriia</taxon>
        <taxon>Flavobacteriales</taxon>
        <taxon>Flavobacteriaceae</taxon>
        <taxon>Flavobacterium</taxon>
    </lineage>
</organism>
<dbReference type="RefSeq" id="WP_169528593.1">
    <property type="nucleotide sequence ID" value="NZ_JAAMPU010000108.1"/>
</dbReference>
<dbReference type="InterPro" id="IPR016181">
    <property type="entry name" value="Acyl_CoA_acyltransferase"/>
</dbReference>
<dbReference type="EMBL" id="JAAMPU010000108">
    <property type="protein sequence ID" value="NMH29506.1"/>
    <property type="molecule type" value="Genomic_DNA"/>
</dbReference>
<accession>A0A972FNX5</accession>
<proteinExistence type="predicted"/>
<dbReference type="SUPFAM" id="SSF55729">
    <property type="entry name" value="Acyl-CoA N-acyltransferases (Nat)"/>
    <property type="match status" value="1"/>
</dbReference>
<dbReference type="AlphaFoldDB" id="A0A972FNX5"/>
<evidence type="ECO:0000313" key="1">
    <source>
        <dbReference type="EMBL" id="NMH29506.1"/>
    </source>
</evidence>
<sequence length="333" mass="37824">MNIRLEQPADDAAFETFNAKAFPERGNSGKRLTDFRYKNPLHQEADISHNVLAFSDSGELVGQALYHPTKAYYEEKIIDAEWGFDFFVDPEKRADLAGVHILEFVRDHKKPVFAVGLGDKALKIQKYFGYHVIGHIKKYVKINPVLLPFGFARPAHIKTSDYPKSIKTADGIFERIDTQKLPDPSEAYNKELLEFSRDSTFLNWRFFSGLFPYAVYVLKPNSEKPTYFVVRTTKIKHATALILVDYRFSSAAGFKTMLSAFQKLSVKMLLPITVCGSSLQSVDSELEAAGYKSHGRDRPIVSNRPEFKMPKEKLEARNAVFVTLADSDGEYLM</sequence>
<evidence type="ECO:0008006" key="3">
    <source>
        <dbReference type="Google" id="ProtNLM"/>
    </source>
</evidence>
<gene>
    <name evidence="1" type="ORF">G6047_15815</name>
</gene>
<keyword evidence="2" id="KW-1185">Reference proteome</keyword>
<evidence type="ECO:0000313" key="2">
    <source>
        <dbReference type="Proteomes" id="UP000712080"/>
    </source>
</evidence>
<comment type="caution">
    <text evidence="1">The sequence shown here is derived from an EMBL/GenBank/DDBJ whole genome shotgun (WGS) entry which is preliminary data.</text>
</comment>
<dbReference type="Proteomes" id="UP000712080">
    <property type="component" value="Unassembled WGS sequence"/>
</dbReference>
<name>A0A972FNX5_9FLAO</name>
<reference evidence="1" key="1">
    <citation type="submission" date="2020-02" db="EMBL/GenBank/DDBJ databases">
        <title>Flavobacterium sp. genome.</title>
        <authorList>
            <person name="Jung H.S."/>
            <person name="Baek J.H."/>
            <person name="Jeon C.O."/>
        </authorList>
    </citation>
    <scope>NUCLEOTIDE SEQUENCE</scope>
    <source>
        <strain evidence="1">SE-s28</strain>
    </source>
</reference>
<protein>
    <recommendedName>
        <fullName evidence="3">N-acetyltransferase domain-containing protein</fullName>
    </recommendedName>
</protein>